<organism evidence="1 2">
    <name type="scientific">Thalassomonas haliotis</name>
    <dbReference type="NCBI Taxonomy" id="485448"/>
    <lineage>
        <taxon>Bacteria</taxon>
        <taxon>Pseudomonadati</taxon>
        <taxon>Pseudomonadota</taxon>
        <taxon>Gammaproteobacteria</taxon>
        <taxon>Alteromonadales</taxon>
        <taxon>Colwelliaceae</taxon>
        <taxon>Thalassomonas</taxon>
    </lineage>
</organism>
<proteinExistence type="predicted"/>
<dbReference type="InterPro" id="IPR013024">
    <property type="entry name" value="GGCT-like"/>
</dbReference>
<dbReference type="EMBL" id="CP059693">
    <property type="protein sequence ID" value="WDE14295.1"/>
    <property type="molecule type" value="Genomic_DNA"/>
</dbReference>
<dbReference type="RefSeq" id="WP_274054849.1">
    <property type="nucleotide sequence ID" value="NZ_CP059693.1"/>
</dbReference>
<dbReference type="CDD" id="cd06661">
    <property type="entry name" value="GGCT_like"/>
    <property type="match status" value="1"/>
</dbReference>
<protein>
    <submittedName>
        <fullName evidence="1">Gamma-glutamylcyclotransferase</fullName>
    </submittedName>
</protein>
<gene>
    <name evidence="1" type="ORF">H3N35_13260</name>
</gene>
<keyword evidence="2" id="KW-1185">Reference proteome</keyword>
<evidence type="ECO:0000313" key="2">
    <source>
        <dbReference type="Proteomes" id="UP001215231"/>
    </source>
</evidence>
<evidence type="ECO:0000313" key="1">
    <source>
        <dbReference type="EMBL" id="WDE14295.1"/>
    </source>
</evidence>
<dbReference type="SUPFAM" id="SSF110857">
    <property type="entry name" value="Gamma-glutamyl cyclotransferase-like"/>
    <property type="match status" value="1"/>
</dbReference>
<accession>A0ABY7VL91</accession>
<dbReference type="Proteomes" id="UP001215231">
    <property type="component" value="Chromosome"/>
</dbReference>
<dbReference type="Pfam" id="PF13772">
    <property type="entry name" value="AIG2_2"/>
    <property type="match status" value="1"/>
</dbReference>
<sequence length="163" mass="18499">MKYFAYGSNMSLRRLQQRTPGAASIGLFALTGHDLRFHKAGQDGSAKCDAFYTGSASDCIYGVLFELAPQEKRLLDRVEGLGAGYDEKWVSVVNNTGFVADAALYYATDIDTRLKPFSWYKEHVLIGARESKLAFDYILKIIRVESIEDPDRKRWARQRAIYK</sequence>
<dbReference type="InterPro" id="IPR036568">
    <property type="entry name" value="GGCT-like_sf"/>
</dbReference>
<dbReference type="Gene3D" id="3.10.490.10">
    <property type="entry name" value="Gamma-glutamyl cyclotransferase-like"/>
    <property type="match status" value="1"/>
</dbReference>
<reference evidence="1 2" key="1">
    <citation type="journal article" date="2022" name="Mar. Drugs">
        <title>Bioassay-Guided Fractionation Leads to the Detection of Cholic Acid Generated by the Rare Thalassomonas sp.</title>
        <authorList>
            <person name="Pheiffer F."/>
            <person name="Schneider Y.K."/>
            <person name="Hansen E.H."/>
            <person name="Andersen J.H."/>
            <person name="Isaksson J."/>
            <person name="Busche T."/>
            <person name="R C."/>
            <person name="Kalinowski J."/>
            <person name="Zyl L.V."/>
            <person name="Trindade M."/>
        </authorList>
    </citation>
    <scope>NUCLEOTIDE SEQUENCE [LARGE SCALE GENOMIC DNA]</scope>
    <source>
        <strain evidence="1 2">A5K-61T</strain>
    </source>
</reference>
<name>A0ABY7VL91_9GAMM</name>